<dbReference type="InterPro" id="IPR038294">
    <property type="entry name" value="SLBP_RNA_bind_sf"/>
</dbReference>
<dbReference type="InterPro" id="IPR029344">
    <property type="entry name" value="SLBP_RNA_bind"/>
</dbReference>
<gene>
    <name evidence="2" type="ORF">IE077_000780</name>
</gene>
<name>A0ABQ7J6H9_9APIC</name>
<organism evidence="2 3">
    <name type="scientific">Cardiosporidium cionae</name>
    <dbReference type="NCBI Taxonomy" id="476202"/>
    <lineage>
        <taxon>Eukaryota</taxon>
        <taxon>Sar</taxon>
        <taxon>Alveolata</taxon>
        <taxon>Apicomplexa</taxon>
        <taxon>Aconoidasida</taxon>
        <taxon>Nephromycida</taxon>
        <taxon>Cardiosporidium</taxon>
    </lineage>
</organism>
<evidence type="ECO:0000313" key="3">
    <source>
        <dbReference type="Proteomes" id="UP000823046"/>
    </source>
</evidence>
<reference evidence="2 3" key="1">
    <citation type="journal article" date="2020" name="bioRxiv">
        <title>Metabolic contributions of an alphaproteobacterial endosymbiont in the apicomplexan Cardiosporidium cionae.</title>
        <authorList>
            <person name="Hunter E.S."/>
            <person name="Paight C.J."/>
            <person name="Lane C.E."/>
        </authorList>
    </citation>
    <scope>NUCLEOTIDE SEQUENCE [LARGE SCALE GENOMIC DNA]</scope>
    <source>
        <strain evidence="2">ESH_2018</strain>
    </source>
</reference>
<dbReference type="EMBL" id="JADAQX010000680">
    <property type="protein sequence ID" value="KAF8819597.1"/>
    <property type="molecule type" value="Genomic_DNA"/>
</dbReference>
<dbReference type="Proteomes" id="UP000823046">
    <property type="component" value="Unassembled WGS sequence"/>
</dbReference>
<proteinExistence type="predicted"/>
<feature type="domain" description="Histone RNA hairpin-binding protein RNA-binding" evidence="1">
    <location>
        <begin position="78"/>
        <end position="146"/>
    </location>
</feature>
<comment type="caution">
    <text evidence="2">The sequence shown here is derived from an EMBL/GenBank/DDBJ whole genome shotgun (WGS) entry which is preliminary data.</text>
</comment>
<accession>A0ABQ7J6H9</accession>
<dbReference type="Gene3D" id="1.10.8.1120">
    <property type="entry name" value="Histone RNA hairpin-binding protein RNA-binding domain"/>
    <property type="match status" value="1"/>
</dbReference>
<dbReference type="Pfam" id="PF15247">
    <property type="entry name" value="SLBP_RNA_bind"/>
    <property type="match status" value="1"/>
</dbReference>
<protein>
    <recommendedName>
        <fullName evidence="1">Histone RNA hairpin-binding protein RNA-binding domain-containing protein</fullName>
    </recommendedName>
</protein>
<evidence type="ECO:0000259" key="1">
    <source>
        <dbReference type="Pfam" id="PF15247"/>
    </source>
</evidence>
<sequence>MEWKRVLLYYNPSSNIVKSLEAFAFNERNNQLFFINGKLELVLLRYFMGRIEADYTATKFLTLQPLQGLTNMINSGEESQNRVKDIMLTKKSLGYHRYTTVFSRQHRLAELRNSWCPCTPRPSKSLSCSKWTKELRSWRKLIHNWSNLDEAIYVAVVNNPDVLVHYTPSSIQNLLGSLEQGERHVVSATSSCTKNSLDGFLASDEIALRLTLPTANSSVETIEISDEVFEKIKAKKSIHAIKYLRPVFFVPKHFKKSTFSERINILPEQQLELAIQNLHASADWSENLLYLDNHFKTIYDIKVVESISSEGSSSANAGLRNVTETEHIRDTPDLLKYDCIKKAITIPPSVEPAMQSWLSSYLQTQRQKAAELILLLRKQNLRNIQVSKIPLDTVVLKLT</sequence>
<evidence type="ECO:0000313" key="2">
    <source>
        <dbReference type="EMBL" id="KAF8819597.1"/>
    </source>
</evidence>
<keyword evidence="3" id="KW-1185">Reference proteome</keyword>